<dbReference type="EMBL" id="WSEL01000003">
    <property type="protein sequence ID" value="MVQ28652.1"/>
    <property type="molecule type" value="Genomic_DNA"/>
</dbReference>
<organism evidence="7 8">
    <name type="scientific">Ramlibacter pinisoli</name>
    <dbReference type="NCBI Taxonomy" id="2682844"/>
    <lineage>
        <taxon>Bacteria</taxon>
        <taxon>Pseudomonadati</taxon>
        <taxon>Pseudomonadota</taxon>
        <taxon>Betaproteobacteria</taxon>
        <taxon>Burkholderiales</taxon>
        <taxon>Comamonadaceae</taxon>
        <taxon>Ramlibacter</taxon>
    </lineage>
</organism>
<sequence>MHLAAAAGPARRAFLAVATALCLVPGLAAAADFPAPREQSAVLKDFRFHTGQVLPELRVNYVTVGAPSGEPVLLLHGTAGNAQTLLTPAFGGELFGSGRPLDATKYFIIIPDAIGTGKSTKPSDGLRAAFPKYNYEDMVDAQYRLVKEALGIKHLRAIIGNSMGGMHAWLWGVKYPGEMDLLVPMACQPTEMSSRNWMMRRLIVDSIKNDPDWNGGNYTKQPRSAQFASVFFGVGTSGGDLALYKAAPTREKADALLDARLKAPFTMDANDVLYQWESSGDFNASPGLERIRANVLAINAADDERNPPQTGIMERELKRLKNARYVLIPASDQTAGHGTTGNAKWWKAELAGALQSLSKP</sequence>
<dbReference type="InterPro" id="IPR000073">
    <property type="entry name" value="AB_hydrolase_1"/>
</dbReference>
<feature type="active site" evidence="4">
    <location>
        <position position="337"/>
    </location>
</feature>
<dbReference type="InterPro" id="IPR029058">
    <property type="entry name" value="AB_hydrolase_fold"/>
</dbReference>
<proteinExistence type="predicted"/>
<dbReference type="Gene3D" id="3.40.50.1820">
    <property type="entry name" value="alpha/beta hydrolase"/>
    <property type="match status" value="1"/>
</dbReference>
<feature type="active site" evidence="4">
    <location>
        <position position="303"/>
    </location>
</feature>
<keyword evidence="8" id="KW-1185">Reference proteome</keyword>
<dbReference type="PIRSF" id="PIRSF000443">
    <property type="entry name" value="Homoser_Ac_trans"/>
    <property type="match status" value="1"/>
</dbReference>
<evidence type="ECO:0000256" key="2">
    <source>
        <dbReference type="ARBA" id="ARBA00023167"/>
    </source>
</evidence>
<evidence type="ECO:0000313" key="8">
    <source>
        <dbReference type="Proteomes" id="UP000469385"/>
    </source>
</evidence>
<evidence type="ECO:0000256" key="3">
    <source>
        <dbReference type="ARBA" id="ARBA00023315"/>
    </source>
</evidence>
<dbReference type="SUPFAM" id="SSF53474">
    <property type="entry name" value="alpha/beta-Hydrolases"/>
    <property type="match status" value="1"/>
</dbReference>
<keyword evidence="2" id="KW-0486">Methionine biosynthesis</keyword>
<gene>
    <name evidence="7" type="ORF">GON04_04300</name>
</gene>
<evidence type="ECO:0000259" key="6">
    <source>
        <dbReference type="Pfam" id="PF00561"/>
    </source>
</evidence>
<evidence type="ECO:0000313" key="7">
    <source>
        <dbReference type="EMBL" id="MVQ28652.1"/>
    </source>
</evidence>
<dbReference type="PANTHER" id="PTHR32268:SF11">
    <property type="entry name" value="HOMOSERINE O-ACETYLTRANSFERASE"/>
    <property type="match status" value="1"/>
</dbReference>
<evidence type="ECO:0000256" key="1">
    <source>
        <dbReference type="ARBA" id="ARBA00022679"/>
    </source>
</evidence>
<accession>A0A6N8IPJ7</accession>
<dbReference type="GO" id="GO:0004414">
    <property type="term" value="F:homoserine O-acetyltransferase activity"/>
    <property type="evidence" value="ECO:0007669"/>
    <property type="project" value="TreeGrafter"/>
</dbReference>
<evidence type="ECO:0000256" key="5">
    <source>
        <dbReference type="SAM" id="SignalP"/>
    </source>
</evidence>
<feature type="domain" description="AB hydrolase-1" evidence="6">
    <location>
        <begin position="71"/>
        <end position="330"/>
    </location>
</feature>
<evidence type="ECO:0000256" key="4">
    <source>
        <dbReference type="PIRSR" id="PIRSR000443-1"/>
    </source>
</evidence>
<dbReference type="RefSeq" id="WP_157396730.1">
    <property type="nucleotide sequence ID" value="NZ_WSEL01000003.1"/>
</dbReference>
<feature type="signal peptide" evidence="5">
    <location>
        <begin position="1"/>
        <end position="30"/>
    </location>
</feature>
<keyword evidence="5" id="KW-0732">Signal</keyword>
<comment type="caution">
    <text evidence="7">The sequence shown here is derived from an EMBL/GenBank/DDBJ whole genome shotgun (WGS) entry which is preliminary data.</text>
</comment>
<keyword evidence="1" id="KW-0808">Transferase</keyword>
<dbReference type="PRINTS" id="PR00111">
    <property type="entry name" value="ABHYDROLASE"/>
</dbReference>
<dbReference type="NCBIfam" id="NF005071">
    <property type="entry name" value="PRK06489.1"/>
    <property type="match status" value="1"/>
</dbReference>
<dbReference type="GO" id="GO:0016787">
    <property type="term" value="F:hydrolase activity"/>
    <property type="evidence" value="ECO:0007669"/>
    <property type="project" value="UniProtKB-KW"/>
</dbReference>
<dbReference type="AlphaFoldDB" id="A0A6N8IPJ7"/>
<dbReference type="GO" id="GO:0009086">
    <property type="term" value="P:methionine biosynthetic process"/>
    <property type="evidence" value="ECO:0007669"/>
    <property type="project" value="UniProtKB-KW"/>
</dbReference>
<keyword evidence="7" id="KW-0378">Hydrolase</keyword>
<dbReference type="GO" id="GO:0009092">
    <property type="term" value="P:homoserine metabolic process"/>
    <property type="evidence" value="ECO:0007669"/>
    <property type="project" value="TreeGrafter"/>
</dbReference>
<keyword evidence="3" id="KW-0012">Acyltransferase</keyword>
<reference evidence="7 8" key="1">
    <citation type="submission" date="2019-12" db="EMBL/GenBank/DDBJ databases">
        <authorList>
            <person name="Huq M.A."/>
        </authorList>
    </citation>
    <scope>NUCLEOTIDE SEQUENCE [LARGE SCALE GENOMIC DNA]</scope>
    <source>
        <strain evidence="7 8">MAH-25</strain>
    </source>
</reference>
<dbReference type="Proteomes" id="UP000469385">
    <property type="component" value="Unassembled WGS sequence"/>
</dbReference>
<name>A0A6N8IPJ7_9BURK</name>
<feature type="chain" id="PRO_5027078233" evidence="5">
    <location>
        <begin position="31"/>
        <end position="360"/>
    </location>
</feature>
<dbReference type="InterPro" id="IPR008220">
    <property type="entry name" value="HAT_MetX-like"/>
</dbReference>
<dbReference type="PANTHER" id="PTHR32268">
    <property type="entry name" value="HOMOSERINE O-ACETYLTRANSFERASE"/>
    <property type="match status" value="1"/>
</dbReference>
<keyword evidence="2" id="KW-0028">Amino-acid biosynthesis</keyword>
<protein>
    <submittedName>
        <fullName evidence="7">Alpha/beta fold hydrolase</fullName>
    </submittedName>
</protein>
<feature type="active site" description="Nucleophile" evidence="4">
    <location>
        <position position="162"/>
    </location>
</feature>
<dbReference type="Pfam" id="PF00561">
    <property type="entry name" value="Abhydrolase_1"/>
    <property type="match status" value="1"/>
</dbReference>